<evidence type="ECO:0000313" key="22">
    <source>
        <dbReference type="EMBL" id="CDR99859.1"/>
    </source>
</evidence>
<evidence type="ECO:0000256" key="20">
    <source>
        <dbReference type="SAM" id="SignalP"/>
    </source>
</evidence>
<evidence type="ECO:0000256" key="6">
    <source>
        <dbReference type="ARBA" id="ARBA00013776"/>
    </source>
</evidence>
<dbReference type="Pfam" id="PF09451">
    <property type="entry name" value="ATG27"/>
    <property type="match status" value="1"/>
</dbReference>
<keyword evidence="15 19" id="KW-0472">Membrane</keyword>
<keyword evidence="23" id="KW-1185">Reference proteome</keyword>
<dbReference type="AlphaFoldDB" id="A0A0F7RXR8"/>
<keyword evidence="16" id="KW-1015">Disulfide bond</keyword>
<evidence type="ECO:0000256" key="11">
    <source>
        <dbReference type="ARBA" id="ARBA00022989"/>
    </source>
</evidence>
<gene>
    <name evidence="22" type="primary">SSCI30160.1</name>
</gene>
<dbReference type="STRING" id="49012.A0A0F7RXR8"/>
<evidence type="ECO:0000313" key="23">
    <source>
        <dbReference type="Proteomes" id="UP000242770"/>
    </source>
</evidence>
<keyword evidence="12" id="KW-0072">Autophagy</keyword>
<dbReference type="GO" id="GO:0031966">
    <property type="term" value="C:mitochondrial membrane"/>
    <property type="evidence" value="ECO:0007669"/>
    <property type="project" value="UniProtKB-SubCell"/>
</dbReference>
<evidence type="ECO:0000256" key="1">
    <source>
        <dbReference type="ARBA" id="ARBA00004304"/>
    </source>
</evidence>
<dbReference type="GO" id="GO:0006914">
    <property type="term" value="P:autophagy"/>
    <property type="evidence" value="ECO:0007669"/>
    <property type="project" value="UniProtKB-KW"/>
</dbReference>
<evidence type="ECO:0000256" key="19">
    <source>
        <dbReference type="SAM" id="Phobius"/>
    </source>
</evidence>
<dbReference type="GO" id="GO:0000139">
    <property type="term" value="C:Golgi membrane"/>
    <property type="evidence" value="ECO:0007669"/>
    <property type="project" value="UniProtKB-SubCell"/>
</dbReference>
<feature type="transmembrane region" description="Helical" evidence="19">
    <location>
        <begin position="249"/>
        <end position="269"/>
    </location>
</feature>
<dbReference type="GO" id="GO:0030659">
    <property type="term" value="C:cytoplasmic vesicle membrane"/>
    <property type="evidence" value="ECO:0007669"/>
    <property type="project" value="UniProtKB-SubCell"/>
</dbReference>
<evidence type="ECO:0000256" key="5">
    <source>
        <dbReference type="ARBA" id="ARBA00005363"/>
    </source>
</evidence>
<dbReference type="PROSITE" id="PS51914">
    <property type="entry name" value="MRH"/>
    <property type="match status" value="1"/>
</dbReference>
<evidence type="ECO:0000256" key="10">
    <source>
        <dbReference type="ARBA" id="ARBA00022927"/>
    </source>
</evidence>
<feature type="signal peptide" evidence="20">
    <location>
        <begin position="1"/>
        <end position="36"/>
    </location>
</feature>
<sequence length="487" mass="52625">MWASSNSPHRPCGRSALPLLAASLLLLGQQTVLVAASKQTLSPFDCSNVAVSSKQSFDLSKIAYPIQTSNQESTPPTDTKTTIDIDLCKPLEADPHRDEKDQCPRGTRICITIETIRDGNTFVTQAIPVAYSGESGGSKIDAKVEWGQELEGGEKSIELQLPGATYAGREQKAELELVCDPKAEADSRPTARSYDRADGKLKLRWPTKFACSSAASKPGNGGDSPSKGGSDGDADNGDSSNGSTASGGWGFFSWLFFLLFVGFVAYMGVGMYNNYNNYGASGWDLIPHKLLVWELPYIARDAATHVWQTVSGNRGGGGFGAAGGRGALAWRYQPEDLSKAITLDSLLESKPSSSPSISAPLNPLILIRTSHHPLVAIKSKDAMEPASPKKTDDKKVEQPWSDKERNLIVNHVLTHIATVGYAKVFSKLPEMLAKEGCPTRPVRNYHDQWRRKICKDLLSIYGGKTPSTPASPTKAASSPKRKRKEVS</sequence>
<keyword evidence="10" id="KW-0653">Protein transport</keyword>
<name>A0A0F7RXR8_9BASI</name>
<evidence type="ECO:0000256" key="12">
    <source>
        <dbReference type="ARBA" id="ARBA00023006"/>
    </source>
</evidence>
<dbReference type="InterPro" id="IPR018939">
    <property type="entry name" value="Autophagy-rel_prot_27"/>
</dbReference>
<keyword evidence="9 20" id="KW-0732">Signal</keyword>
<keyword evidence="8 19" id="KW-0812">Transmembrane</keyword>
<dbReference type="PANTHER" id="PTHR15071:SF13">
    <property type="entry name" value="AUTOPHAGY-RELATED PROTEIN 27"/>
    <property type="match status" value="1"/>
</dbReference>
<evidence type="ECO:0000256" key="8">
    <source>
        <dbReference type="ARBA" id="ARBA00022692"/>
    </source>
</evidence>
<keyword evidence="14" id="KW-0496">Mitochondrion</keyword>
<dbReference type="PANTHER" id="PTHR15071">
    <property type="entry name" value="MANNOSE-6-PHOSPHATE RECEPTOR FAMILY MEMBER"/>
    <property type="match status" value="1"/>
</dbReference>
<dbReference type="Proteomes" id="UP000242770">
    <property type="component" value="Unassembled WGS sequence"/>
</dbReference>
<evidence type="ECO:0000259" key="21">
    <source>
        <dbReference type="PROSITE" id="PS51914"/>
    </source>
</evidence>
<evidence type="ECO:0000256" key="16">
    <source>
        <dbReference type="ARBA" id="ARBA00023157"/>
    </source>
</evidence>
<evidence type="ECO:0000256" key="17">
    <source>
        <dbReference type="ARBA" id="ARBA00023329"/>
    </source>
</evidence>
<evidence type="ECO:0000256" key="7">
    <source>
        <dbReference type="ARBA" id="ARBA00022448"/>
    </source>
</evidence>
<feature type="domain" description="MRH" evidence="21">
    <location>
        <begin position="44"/>
        <end position="213"/>
    </location>
</feature>
<evidence type="ECO:0000256" key="2">
    <source>
        <dbReference type="ARBA" id="ARBA00004358"/>
    </source>
</evidence>
<comment type="subcellular location">
    <subcellularLocation>
        <location evidence="2">Cytoplasmic vesicle membrane</location>
        <topology evidence="2">Single-pass type I membrane protein</topology>
    </subcellularLocation>
    <subcellularLocation>
        <location evidence="4">Golgi apparatus membrane</location>
        <topology evidence="4">Single-pass type I membrane protein</topology>
    </subcellularLocation>
    <subcellularLocation>
        <location evidence="1">Mitochondrion membrane</location>
        <topology evidence="1">Single-pass membrane protein</topology>
    </subcellularLocation>
    <subcellularLocation>
        <location evidence="3">Preautophagosomal structure membrane</location>
        <topology evidence="3">Single-pass type I membrane protein</topology>
    </subcellularLocation>
</comment>
<keyword evidence="13" id="KW-0333">Golgi apparatus</keyword>
<protein>
    <recommendedName>
        <fullName evidence="6">Autophagy-related protein 27</fullName>
    </recommendedName>
</protein>
<evidence type="ECO:0000256" key="3">
    <source>
        <dbReference type="ARBA" id="ARBA00004472"/>
    </source>
</evidence>
<feature type="chain" id="PRO_5002521921" description="Autophagy-related protein 27" evidence="20">
    <location>
        <begin position="37"/>
        <end position="487"/>
    </location>
</feature>
<evidence type="ECO:0000256" key="9">
    <source>
        <dbReference type="ARBA" id="ARBA00022729"/>
    </source>
</evidence>
<keyword evidence="7" id="KW-0813">Transport</keyword>
<dbReference type="EMBL" id="CCFA01001631">
    <property type="protein sequence ID" value="CDR99859.1"/>
    <property type="molecule type" value="Genomic_DNA"/>
</dbReference>
<proteinExistence type="inferred from homology"/>
<feature type="compositionally biased region" description="Low complexity" evidence="18">
    <location>
        <begin position="464"/>
        <end position="478"/>
    </location>
</feature>
<dbReference type="GO" id="GO:0034045">
    <property type="term" value="C:phagophore assembly site membrane"/>
    <property type="evidence" value="ECO:0007669"/>
    <property type="project" value="UniProtKB-SubCell"/>
</dbReference>
<evidence type="ECO:0000256" key="4">
    <source>
        <dbReference type="ARBA" id="ARBA00004614"/>
    </source>
</evidence>
<accession>A0A0F7RXR8</accession>
<feature type="region of interest" description="Disordered" evidence="18">
    <location>
        <begin position="462"/>
        <end position="487"/>
    </location>
</feature>
<organism evidence="22 23">
    <name type="scientific">Sporisorium scitamineum</name>
    <dbReference type="NCBI Taxonomy" id="49012"/>
    <lineage>
        <taxon>Eukaryota</taxon>
        <taxon>Fungi</taxon>
        <taxon>Dikarya</taxon>
        <taxon>Basidiomycota</taxon>
        <taxon>Ustilaginomycotina</taxon>
        <taxon>Ustilaginomycetes</taxon>
        <taxon>Ustilaginales</taxon>
        <taxon>Ustilaginaceae</taxon>
        <taxon>Sporisorium</taxon>
    </lineage>
</organism>
<feature type="region of interest" description="Disordered" evidence="18">
    <location>
        <begin position="211"/>
        <end position="241"/>
    </location>
</feature>
<dbReference type="Gene3D" id="2.70.130.10">
    <property type="entry name" value="Mannose-6-phosphate receptor binding domain"/>
    <property type="match status" value="1"/>
</dbReference>
<keyword evidence="17" id="KW-0968">Cytoplasmic vesicle</keyword>
<feature type="region of interest" description="Disordered" evidence="18">
    <location>
        <begin position="380"/>
        <end position="399"/>
    </location>
</feature>
<dbReference type="InterPro" id="IPR009011">
    <property type="entry name" value="Man6P_isomerase_rcpt-bd_dom_sf"/>
</dbReference>
<evidence type="ECO:0000256" key="15">
    <source>
        <dbReference type="ARBA" id="ARBA00023136"/>
    </source>
</evidence>
<comment type="similarity">
    <text evidence="5">Belongs to the ATG27 family.</text>
</comment>
<dbReference type="InterPro" id="IPR044865">
    <property type="entry name" value="MRH_dom"/>
</dbReference>
<reference evidence="23" key="1">
    <citation type="submission" date="2014-06" db="EMBL/GenBank/DDBJ databases">
        <authorList>
            <person name="Berkman P.J."/>
        </authorList>
    </citation>
    <scope>NUCLEOTIDE SEQUENCE [LARGE SCALE GENOMIC DNA]</scope>
</reference>
<dbReference type="GO" id="GO:0015031">
    <property type="term" value="P:protein transport"/>
    <property type="evidence" value="ECO:0007669"/>
    <property type="project" value="UniProtKB-KW"/>
</dbReference>
<evidence type="ECO:0000256" key="14">
    <source>
        <dbReference type="ARBA" id="ARBA00023128"/>
    </source>
</evidence>
<evidence type="ECO:0000256" key="13">
    <source>
        <dbReference type="ARBA" id="ARBA00023034"/>
    </source>
</evidence>
<keyword evidence="11 19" id="KW-1133">Transmembrane helix</keyword>
<evidence type="ECO:0000256" key="18">
    <source>
        <dbReference type="SAM" id="MobiDB-lite"/>
    </source>
</evidence>